<dbReference type="InterPro" id="IPR036915">
    <property type="entry name" value="Cyclin-like_sf"/>
</dbReference>
<dbReference type="InterPro" id="IPR039361">
    <property type="entry name" value="Cyclin"/>
</dbReference>
<dbReference type="EMBL" id="LNIX01000006">
    <property type="protein sequence ID" value="OXA52974.1"/>
    <property type="molecule type" value="Genomic_DNA"/>
</dbReference>
<evidence type="ECO:0000256" key="2">
    <source>
        <dbReference type="RuleBase" id="RU000383"/>
    </source>
</evidence>
<protein>
    <submittedName>
        <fullName evidence="4">Cyclin-J</fullName>
    </submittedName>
</protein>
<evidence type="ECO:0000313" key="4">
    <source>
        <dbReference type="EMBL" id="OXA52974.1"/>
    </source>
</evidence>
<dbReference type="InterPro" id="IPR004367">
    <property type="entry name" value="Cyclin_C-dom"/>
</dbReference>
<name>A0A226E796_FOLCA</name>
<dbReference type="SMART" id="SM00385">
    <property type="entry name" value="CYCLIN"/>
    <property type="match status" value="1"/>
</dbReference>
<dbReference type="SUPFAM" id="SSF47954">
    <property type="entry name" value="Cyclin-like"/>
    <property type="match status" value="2"/>
</dbReference>
<evidence type="ECO:0000259" key="3">
    <source>
        <dbReference type="SMART" id="SM00385"/>
    </source>
</evidence>
<dbReference type="PANTHER" id="PTHR10177">
    <property type="entry name" value="CYCLINS"/>
    <property type="match status" value="1"/>
</dbReference>
<dbReference type="Pfam" id="PF02984">
    <property type="entry name" value="Cyclin_C"/>
    <property type="match status" value="1"/>
</dbReference>
<evidence type="ECO:0000256" key="1">
    <source>
        <dbReference type="ARBA" id="ARBA00023127"/>
    </source>
</evidence>
<comment type="caution">
    <text evidence="4">The sequence shown here is derived from an EMBL/GenBank/DDBJ whole genome shotgun (WGS) entry which is preliminary data.</text>
</comment>
<dbReference type="OMA" id="VSMHYTC"/>
<organism evidence="4 5">
    <name type="scientific">Folsomia candida</name>
    <name type="common">Springtail</name>
    <dbReference type="NCBI Taxonomy" id="158441"/>
    <lineage>
        <taxon>Eukaryota</taxon>
        <taxon>Metazoa</taxon>
        <taxon>Ecdysozoa</taxon>
        <taxon>Arthropoda</taxon>
        <taxon>Hexapoda</taxon>
        <taxon>Collembola</taxon>
        <taxon>Entomobryomorpha</taxon>
        <taxon>Isotomoidea</taxon>
        <taxon>Isotomidae</taxon>
        <taxon>Proisotominae</taxon>
        <taxon>Folsomia</taxon>
    </lineage>
</organism>
<evidence type="ECO:0000313" key="5">
    <source>
        <dbReference type="Proteomes" id="UP000198287"/>
    </source>
</evidence>
<feature type="domain" description="Cyclin-like" evidence="3">
    <location>
        <begin position="100"/>
        <end position="188"/>
    </location>
</feature>
<dbReference type="Gene3D" id="1.10.472.10">
    <property type="entry name" value="Cyclin-like"/>
    <property type="match status" value="2"/>
</dbReference>
<comment type="similarity">
    <text evidence="2">Belongs to the cyclin family.</text>
</comment>
<dbReference type="STRING" id="158441.A0A226E796"/>
<dbReference type="Pfam" id="PF00134">
    <property type="entry name" value="Cyclin_N"/>
    <property type="match status" value="1"/>
</dbReference>
<reference evidence="4 5" key="1">
    <citation type="submission" date="2015-12" db="EMBL/GenBank/DDBJ databases">
        <title>The genome of Folsomia candida.</title>
        <authorList>
            <person name="Faddeeva A."/>
            <person name="Derks M.F."/>
            <person name="Anvar Y."/>
            <person name="Smit S."/>
            <person name="Van Straalen N."/>
            <person name="Roelofs D."/>
        </authorList>
    </citation>
    <scope>NUCLEOTIDE SEQUENCE [LARGE SCALE GENOMIC DNA]</scope>
    <source>
        <strain evidence="4 5">VU population</strain>
        <tissue evidence="4">Whole body</tissue>
    </source>
</reference>
<dbReference type="OrthoDB" id="285802at2759"/>
<proteinExistence type="inferred from homology"/>
<keyword evidence="1 2" id="KW-0195">Cyclin</keyword>
<gene>
    <name evidence="4" type="ORF">Fcan01_12206</name>
</gene>
<dbReference type="AlphaFoldDB" id="A0A226E796"/>
<sequence>MLEDRKTIVKMLEPQFLDKPIFVAGRGGWGRYIAKPNHFTGYTLCSRSSKNKLVDLLKPVSLADQGEMMEYVRELKRMEKGRAPYRGRSPQISKRLDVMRYISEVCSSEEYEDETLIHCIYLYDRFCDEHEIHLAQLCLVALTCLVISAKIHENDSRTPDIRKIVRHLPVTMTNKVKMVVAMEKMVLTFFKFKVIIPTEVNFMDCYHCFVLDGFGTPIFYLLYKHENKKPYNGTGAEMMRETNALLREVTKSLAMLTPSPADGRYNCSLIAAAILMYVRKRVKLNFWTGQLSHITGHSYEDVLHCLNYFVKPILNINNSTGDSLDDPVFLNL</sequence>
<dbReference type="InterPro" id="IPR006671">
    <property type="entry name" value="Cyclin_N"/>
</dbReference>
<dbReference type="Proteomes" id="UP000198287">
    <property type="component" value="Unassembled WGS sequence"/>
</dbReference>
<dbReference type="InterPro" id="IPR013763">
    <property type="entry name" value="Cyclin-like_dom"/>
</dbReference>
<accession>A0A226E796</accession>
<keyword evidence="5" id="KW-1185">Reference proteome</keyword>